<feature type="region of interest" description="Disordered" evidence="1">
    <location>
        <begin position="41"/>
        <end position="92"/>
    </location>
</feature>
<protein>
    <submittedName>
        <fullName evidence="3">Uncharacterized protein</fullName>
    </submittedName>
</protein>
<feature type="region of interest" description="Disordered" evidence="1">
    <location>
        <begin position="103"/>
        <end position="122"/>
    </location>
</feature>
<organism evidence="3">
    <name type="scientific">Amphimedon queenslandica</name>
    <name type="common">Sponge</name>
    <dbReference type="NCBI Taxonomy" id="400682"/>
    <lineage>
        <taxon>Eukaryota</taxon>
        <taxon>Metazoa</taxon>
        <taxon>Porifera</taxon>
        <taxon>Demospongiae</taxon>
        <taxon>Heteroscleromorpha</taxon>
        <taxon>Haplosclerida</taxon>
        <taxon>Niphatidae</taxon>
        <taxon>Amphimedon</taxon>
    </lineage>
</organism>
<dbReference type="OrthoDB" id="536948at2759"/>
<feature type="transmembrane region" description="Helical" evidence="2">
    <location>
        <begin position="6"/>
        <end position="23"/>
    </location>
</feature>
<proteinExistence type="predicted"/>
<evidence type="ECO:0000313" key="3">
    <source>
        <dbReference type="EnsemblMetazoa" id="Aqu2.1.30631_001"/>
    </source>
</evidence>
<keyword evidence="2" id="KW-0812">Transmembrane</keyword>
<dbReference type="EnsemblMetazoa" id="Aqu2.1.30631_001">
    <property type="protein sequence ID" value="Aqu2.1.30631_001"/>
    <property type="gene ID" value="Aqu2.1.30631"/>
</dbReference>
<accession>A0A1X7USK1</accession>
<evidence type="ECO:0000256" key="2">
    <source>
        <dbReference type="SAM" id="Phobius"/>
    </source>
</evidence>
<keyword evidence="2" id="KW-1133">Transmembrane helix</keyword>
<dbReference type="InParanoid" id="A0A1X7USK1"/>
<evidence type="ECO:0000256" key="1">
    <source>
        <dbReference type="SAM" id="MobiDB-lite"/>
    </source>
</evidence>
<dbReference type="AlphaFoldDB" id="A0A1X7USK1"/>
<name>A0A1X7USK1_AMPQE</name>
<keyword evidence="2" id="KW-0472">Membrane</keyword>
<reference evidence="3" key="1">
    <citation type="submission" date="2017-05" db="UniProtKB">
        <authorList>
            <consortium name="EnsemblMetazoa"/>
        </authorList>
    </citation>
    <scope>IDENTIFICATION</scope>
</reference>
<sequence length="122" mass="13766">TISGIVVLIVIIAIIMCVLILRYRRSRSVKNRISLTTAVSYSNTHDESSCQEYSKQPQAPPPANPYHQEQIPTMPFSQPHGASQYNFPLQDYTPLEPYRQGVQLGYPQQLQSNSPYPLAFPS</sequence>
<feature type="compositionally biased region" description="Polar residues" evidence="1">
    <location>
        <begin position="106"/>
        <end position="115"/>
    </location>
</feature>